<dbReference type="InterPro" id="IPR014710">
    <property type="entry name" value="RmlC-like_jellyroll"/>
</dbReference>
<dbReference type="Pfam" id="PF02311">
    <property type="entry name" value="AraC_binding"/>
    <property type="match status" value="1"/>
</dbReference>
<evidence type="ECO:0000259" key="4">
    <source>
        <dbReference type="PROSITE" id="PS01124"/>
    </source>
</evidence>
<comment type="caution">
    <text evidence="5">The sequence shown here is derived from an EMBL/GenBank/DDBJ whole genome shotgun (WGS) entry which is preliminary data.</text>
</comment>
<dbReference type="PANTHER" id="PTHR43280">
    <property type="entry name" value="ARAC-FAMILY TRANSCRIPTIONAL REGULATOR"/>
    <property type="match status" value="1"/>
</dbReference>
<dbReference type="InterPro" id="IPR003313">
    <property type="entry name" value="AraC-bd"/>
</dbReference>
<protein>
    <submittedName>
        <fullName evidence="5">AraC family transcriptional regulator</fullName>
    </submittedName>
</protein>
<gene>
    <name evidence="5" type="ORF">ACFPOG_04145</name>
</gene>
<dbReference type="Proteomes" id="UP001596044">
    <property type="component" value="Unassembled WGS sequence"/>
</dbReference>
<feature type="domain" description="HTH araC/xylS-type" evidence="4">
    <location>
        <begin position="173"/>
        <end position="271"/>
    </location>
</feature>
<keyword evidence="6" id="KW-1185">Reference proteome</keyword>
<name>A0ABW0K248_9BACL</name>
<evidence type="ECO:0000313" key="5">
    <source>
        <dbReference type="EMBL" id="MFC5447435.1"/>
    </source>
</evidence>
<evidence type="ECO:0000256" key="1">
    <source>
        <dbReference type="ARBA" id="ARBA00023015"/>
    </source>
</evidence>
<dbReference type="InterPro" id="IPR020449">
    <property type="entry name" value="Tscrpt_reg_AraC-type_HTH"/>
</dbReference>
<dbReference type="Pfam" id="PF12833">
    <property type="entry name" value="HTH_18"/>
    <property type="match status" value="1"/>
</dbReference>
<keyword evidence="1" id="KW-0805">Transcription regulation</keyword>
<evidence type="ECO:0000256" key="2">
    <source>
        <dbReference type="ARBA" id="ARBA00023125"/>
    </source>
</evidence>
<evidence type="ECO:0000256" key="3">
    <source>
        <dbReference type="ARBA" id="ARBA00023163"/>
    </source>
</evidence>
<dbReference type="Gene3D" id="1.10.10.60">
    <property type="entry name" value="Homeodomain-like"/>
    <property type="match status" value="2"/>
</dbReference>
<accession>A0ABW0K248</accession>
<dbReference type="EMBL" id="JBHSMJ010000007">
    <property type="protein sequence ID" value="MFC5447435.1"/>
    <property type="molecule type" value="Genomic_DNA"/>
</dbReference>
<proteinExistence type="predicted"/>
<dbReference type="SMART" id="SM00342">
    <property type="entry name" value="HTH_ARAC"/>
    <property type="match status" value="1"/>
</dbReference>
<dbReference type="PROSITE" id="PS01124">
    <property type="entry name" value="HTH_ARAC_FAMILY_2"/>
    <property type="match status" value="1"/>
</dbReference>
<dbReference type="PRINTS" id="PR00032">
    <property type="entry name" value="HTHARAC"/>
</dbReference>
<dbReference type="InterPro" id="IPR037923">
    <property type="entry name" value="HTH-like"/>
</dbReference>
<reference evidence="6" key="1">
    <citation type="journal article" date="2019" name="Int. J. Syst. Evol. Microbiol.">
        <title>The Global Catalogue of Microorganisms (GCM) 10K type strain sequencing project: providing services to taxonomists for standard genome sequencing and annotation.</title>
        <authorList>
            <consortium name="The Broad Institute Genomics Platform"/>
            <consortium name="The Broad Institute Genome Sequencing Center for Infectious Disease"/>
            <person name="Wu L."/>
            <person name="Ma J."/>
        </authorList>
    </citation>
    <scope>NUCLEOTIDE SEQUENCE [LARGE SCALE GENOMIC DNA]</scope>
    <source>
        <strain evidence="6">KACC 11904</strain>
    </source>
</reference>
<dbReference type="PANTHER" id="PTHR43280:SF2">
    <property type="entry name" value="HTH-TYPE TRANSCRIPTIONAL REGULATOR EXSA"/>
    <property type="match status" value="1"/>
</dbReference>
<keyword evidence="2" id="KW-0238">DNA-binding</keyword>
<dbReference type="SUPFAM" id="SSF46689">
    <property type="entry name" value="Homeodomain-like"/>
    <property type="match status" value="2"/>
</dbReference>
<dbReference type="RefSeq" id="WP_270884226.1">
    <property type="nucleotide sequence ID" value="NZ_JAQFVF010000065.1"/>
</dbReference>
<dbReference type="Gene3D" id="2.60.120.10">
    <property type="entry name" value="Jelly Rolls"/>
    <property type="match status" value="1"/>
</dbReference>
<organism evidence="5 6">
    <name type="scientific">Paenibacillus aestuarii</name>
    <dbReference type="NCBI Taxonomy" id="516965"/>
    <lineage>
        <taxon>Bacteria</taxon>
        <taxon>Bacillati</taxon>
        <taxon>Bacillota</taxon>
        <taxon>Bacilli</taxon>
        <taxon>Bacillales</taxon>
        <taxon>Paenibacillaceae</taxon>
        <taxon>Paenibacillus</taxon>
    </lineage>
</organism>
<evidence type="ECO:0000313" key="6">
    <source>
        <dbReference type="Proteomes" id="UP001596044"/>
    </source>
</evidence>
<dbReference type="InterPro" id="IPR009057">
    <property type="entry name" value="Homeodomain-like_sf"/>
</dbReference>
<dbReference type="SUPFAM" id="SSF51215">
    <property type="entry name" value="Regulatory protein AraC"/>
    <property type="match status" value="1"/>
</dbReference>
<keyword evidence="3" id="KW-0804">Transcription</keyword>
<dbReference type="InterPro" id="IPR018060">
    <property type="entry name" value="HTH_AraC"/>
</dbReference>
<sequence>MKFKQLFFHIHYCNFKQTSQPLMAPIQISRTLQHHELMFFAKVKGRFTADHKTYELKDGTLLYIDSGVHHEIETDPRFPVRCFTVHFSYVRVEQIEGRWGIQEEPGPLPLHPAQQLTDYYQVEDVFKRLTETWAAKLPGYEFSSKTLLHQLWIAIAQNIRKATPNYSASLKVERVIQYMHDHIHQRIKLNQLAELVQLSPTYLSRSFKSITGYSIIELFNKMKMDKAKEMILEGNWKMKDVAGALGFSDEFYFSRMFKKSEGVSPSEFYSKNVHVV</sequence>